<accession>N1ZT02</accession>
<evidence type="ECO:0000313" key="2">
    <source>
        <dbReference type="EMBL" id="EMZ20182.1"/>
    </source>
</evidence>
<feature type="domain" description="DUF7716" evidence="1">
    <location>
        <begin position="10"/>
        <end position="109"/>
    </location>
</feature>
<reference evidence="2 3" key="1">
    <citation type="journal article" date="2014" name="Genome Announc.">
        <title>Draft genome sequences of the altered schaedler flora, a defined bacterial community from gnotobiotic mice.</title>
        <authorList>
            <person name="Wannemuehler M.J."/>
            <person name="Overstreet A.M."/>
            <person name="Ward D.V."/>
            <person name="Phillips G.J."/>
        </authorList>
    </citation>
    <scope>NUCLEOTIDE SEQUENCE [LARGE SCALE GENOMIC DNA]</scope>
    <source>
        <strain evidence="2 3">ASF492</strain>
    </source>
</reference>
<keyword evidence="3" id="KW-1185">Reference proteome</keyword>
<dbReference type="Proteomes" id="UP000012589">
    <property type="component" value="Unassembled WGS sequence"/>
</dbReference>
<dbReference type="eggNOG" id="ENOG5033NJR">
    <property type="taxonomic scope" value="Bacteria"/>
</dbReference>
<dbReference type="Pfam" id="PF24832">
    <property type="entry name" value="DUF7716"/>
    <property type="match status" value="1"/>
</dbReference>
<dbReference type="EMBL" id="AQFT01000149">
    <property type="protein sequence ID" value="EMZ20182.1"/>
    <property type="molecule type" value="Genomic_DNA"/>
</dbReference>
<protein>
    <recommendedName>
        <fullName evidence="1">DUF7716 domain-containing protein</fullName>
    </recommendedName>
</protein>
<sequence>MRKSADIMYELIFILNNIETFIWSDALFLPENEVWDKHSKGLIRDPDDMENEEDELPKAAIENHFIYTLDIQSIQLIVENAKRQKQNISDDDLLKAFLFYYDHDAYMDMDKS</sequence>
<dbReference type="InterPro" id="IPR056133">
    <property type="entry name" value="DUF7716"/>
</dbReference>
<dbReference type="PATRIC" id="fig|1235802.3.peg.5457"/>
<gene>
    <name evidence="2" type="ORF">C823_05170</name>
</gene>
<comment type="caution">
    <text evidence="2">The sequence shown here is derived from an EMBL/GenBank/DDBJ whole genome shotgun (WGS) entry which is preliminary data.</text>
</comment>
<dbReference type="OrthoDB" id="1376061at2"/>
<dbReference type="HOGENOM" id="CLU_165308_1_0_9"/>
<dbReference type="AlphaFoldDB" id="N1ZT02"/>
<organism evidence="2 3">
    <name type="scientific">Eubacterium plexicaudatum ASF492</name>
    <dbReference type="NCBI Taxonomy" id="1235802"/>
    <lineage>
        <taxon>Bacteria</taxon>
        <taxon>Bacillati</taxon>
        <taxon>Bacillota</taxon>
        <taxon>Clostridia</taxon>
        <taxon>Eubacteriales</taxon>
        <taxon>Eubacteriaceae</taxon>
        <taxon>Eubacterium</taxon>
    </lineage>
</organism>
<evidence type="ECO:0000259" key="1">
    <source>
        <dbReference type="Pfam" id="PF24832"/>
    </source>
</evidence>
<evidence type="ECO:0000313" key="3">
    <source>
        <dbReference type="Proteomes" id="UP000012589"/>
    </source>
</evidence>
<proteinExistence type="predicted"/>
<name>N1ZT02_9FIRM</name>